<evidence type="ECO:0000256" key="9">
    <source>
        <dbReference type="ARBA" id="ARBA00022798"/>
    </source>
</evidence>
<evidence type="ECO:0000256" key="10">
    <source>
        <dbReference type="ARBA" id="ARBA00022840"/>
    </source>
</evidence>
<sequence>MASLERSKLIGVIDAGTNSARFVIFKLPEFEEIASHQERITQIVPRDGWTEHNPVEVLEAVRFCAVEACHQVEKLGYLVKDIAAIGITNQRETTVVWDKNTGEPLYNAIVWNDIRTNKTVDRVLARLPEQNHNHFRALSGLPISPYFSALKLNWLKDNVVAVRKACREKRCYAGTIDTWLVWNLTGGPQGGAFVTDVTNASRTLLMNIETLHWDLLLTKTFSVHPDMLPEIRSSSEIYGKVKDGGVLDGIPISAILGNQQASLVGQRCLKEGQAKNTYRKGCFLLYNTGTRCVQSTHGLVTTVAYQMGRNEPPVYALEGSVAVAGVAMNWLRDNLKIIKDIKDSEEIAGSVSSTGDVYFVPAFTGLYAPYWRKDARGIFCGLTSFTTKHHIVRAALEAVCYQTRDIIEAMKKDCGINLNKLHADGVMASNILLMQLQADLSGIPVLKTEVHEPAALGTAMAAAQANGVDLYKLEAEIRGYAGVHSHHETFLPTTTEEERNARYAKWKMAVARSLGWAVSKKSEAMTGCEGIRAKFANYETKFINDFINFTRPAGDIMEPIYYDYDAGSKTDYETGMTLGGLPIPEETPGRSVASNGEVTRPPDIFPDPDKIYASFINKSTMKRNRYPGEENVIKVYSSKSLRKSPQAHTTDDESSFDNLNNDMKGHDFIDNIMYIYYGTNGNLRKDLGGNVIVIGAVFALAPQILTIIILFLRNRRLRHFNAFYPICLNLLLALIASNLSFILGVQATRNVIRCELIAILLHYLHLSTSIWCFIYIYVIYDLIANECTPKLKYHYLMGYGIPAVYVLFSYASSIDRFEVHRYCWMSIQKGMIVSFMVPISFLIILTTVLGTLSLKRISTKQTELLCESIESIIETTSKCNDIIYPRLPSLAGVNMTMVCRSNSYPQLEQVKDRNVCCQEYAECVNRHSVVTLPQPATGGMCNTPGMSTVAASQYAMNAAKRSFDCYDTRIDLGQLSLAELTTPSMASDVQDFTEFKKAIKFGLFFQPIFSVCWFLEVIALENIHSCVMPVIFAICFNILVSIPF</sequence>
<dbReference type="PANTHER" id="PTHR10196:SF40">
    <property type="entry name" value="GLYCEROL KINASE"/>
    <property type="match status" value="1"/>
</dbReference>
<evidence type="ECO:0000256" key="4">
    <source>
        <dbReference type="ARBA" id="ARBA00012099"/>
    </source>
</evidence>
<dbReference type="InterPro" id="IPR000832">
    <property type="entry name" value="GPCR_2_secretin-like"/>
</dbReference>
<feature type="transmembrane region" description="Helical" evidence="16">
    <location>
        <begin position="1022"/>
        <end position="1042"/>
    </location>
</feature>
<feature type="transmembrane region" description="Helical" evidence="16">
    <location>
        <begin position="831"/>
        <end position="854"/>
    </location>
</feature>
<keyword evidence="19" id="KW-1185">Reference proteome</keyword>
<name>A0A182N5V1_9DIPT</name>
<reference evidence="18" key="2">
    <citation type="submission" date="2020-05" db="UniProtKB">
        <authorList>
            <consortium name="EnsemblMetazoa"/>
        </authorList>
    </citation>
    <scope>IDENTIFICATION</scope>
    <source>
        <strain evidence="18">WRAIR2</strain>
    </source>
</reference>
<evidence type="ECO:0000256" key="11">
    <source>
        <dbReference type="ARBA" id="ARBA00022989"/>
    </source>
</evidence>
<dbReference type="PANTHER" id="PTHR10196">
    <property type="entry name" value="SUGAR KINASE"/>
    <property type="match status" value="1"/>
</dbReference>
<dbReference type="EC" id="2.7.1.30" evidence="4"/>
<dbReference type="InterPro" id="IPR018483">
    <property type="entry name" value="Carb_kinase_FGGY_CS"/>
</dbReference>
<dbReference type="GO" id="GO:0006641">
    <property type="term" value="P:triglyceride metabolic process"/>
    <property type="evidence" value="ECO:0007669"/>
    <property type="project" value="TreeGrafter"/>
</dbReference>
<keyword evidence="6 16" id="KW-0812">Transmembrane</keyword>
<dbReference type="InterPro" id="IPR018485">
    <property type="entry name" value="FGGY_C"/>
</dbReference>
<keyword evidence="9" id="KW-0319">Glycerol metabolism</keyword>
<evidence type="ECO:0000313" key="18">
    <source>
        <dbReference type="EnsemblMetazoa" id="ADIR003022-PA"/>
    </source>
</evidence>
<keyword evidence="7" id="KW-0547">Nucleotide-binding</keyword>
<dbReference type="Gene3D" id="1.20.1070.10">
    <property type="entry name" value="Rhodopsin 7-helix transmembrane proteins"/>
    <property type="match status" value="1"/>
</dbReference>
<dbReference type="STRING" id="7168.A0A182N5V1"/>
<dbReference type="InterPro" id="IPR043129">
    <property type="entry name" value="ATPase_NBD"/>
</dbReference>
<keyword evidence="5 14" id="KW-0808">Transferase</keyword>
<dbReference type="InterPro" id="IPR042018">
    <property type="entry name" value="GK1-3_metazoan-type"/>
</dbReference>
<feature type="transmembrane region" description="Helical" evidence="16">
    <location>
        <begin position="792"/>
        <end position="811"/>
    </location>
</feature>
<keyword evidence="12 16" id="KW-0472">Membrane</keyword>
<keyword evidence="8 14" id="KW-0418">Kinase</keyword>
<dbReference type="GO" id="GO:0004930">
    <property type="term" value="F:G protein-coupled receptor activity"/>
    <property type="evidence" value="ECO:0007669"/>
    <property type="project" value="InterPro"/>
</dbReference>
<evidence type="ECO:0000259" key="17">
    <source>
        <dbReference type="PROSITE" id="PS50261"/>
    </source>
</evidence>
<dbReference type="PROSITE" id="PS50261">
    <property type="entry name" value="G_PROTEIN_RECEP_F2_4"/>
    <property type="match status" value="1"/>
</dbReference>
<proteinExistence type="inferred from homology"/>
<dbReference type="VEuPathDB" id="VectorBase:ADIR003022"/>
<feature type="domain" description="G-protein coupled receptors family 2 profile 2" evidence="17">
    <location>
        <begin position="689"/>
        <end position="849"/>
    </location>
</feature>
<dbReference type="UniPathway" id="UPA00618">
    <property type="reaction ID" value="UER00672"/>
</dbReference>
<dbReference type="GO" id="GO:0016020">
    <property type="term" value="C:membrane"/>
    <property type="evidence" value="ECO:0007669"/>
    <property type="project" value="UniProtKB-SubCell"/>
</dbReference>
<evidence type="ECO:0000256" key="6">
    <source>
        <dbReference type="ARBA" id="ARBA00022692"/>
    </source>
</evidence>
<comment type="pathway">
    <text evidence="2">Polyol metabolism; glycerol degradation via glycerol kinase pathway; sn-glycerol 3-phosphate from glycerol: step 1/1.</text>
</comment>
<keyword evidence="11 16" id="KW-1133">Transmembrane helix</keyword>
<reference evidence="19" key="1">
    <citation type="submission" date="2013-03" db="EMBL/GenBank/DDBJ databases">
        <title>The Genome Sequence of Anopheles dirus WRAIR2.</title>
        <authorList>
            <consortium name="The Broad Institute Genomics Platform"/>
            <person name="Neafsey D.E."/>
            <person name="Walton C."/>
            <person name="Walker B."/>
            <person name="Young S.K."/>
            <person name="Zeng Q."/>
            <person name="Gargeya S."/>
            <person name="Fitzgerald M."/>
            <person name="Haas B."/>
            <person name="Abouelleil A."/>
            <person name="Allen A.W."/>
            <person name="Alvarado L."/>
            <person name="Arachchi H.M."/>
            <person name="Berlin A.M."/>
            <person name="Chapman S.B."/>
            <person name="Gainer-Dewar J."/>
            <person name="Goldberg J."/>
            <person name="Griggs A."/>
            <person name="Gujja S."/>
            <person name="Hansen M."/>
            <person name="Howarth C."/>
            <person name="Imamovic A."/>
            <person name="Ireland A."/>
            <person name="Larimer J."/>
            <person name="McCowan C."/>
            <person name="Murphy C."/>
            <person name="Pearson M."/>
            <person name="Poon T.W."/>
            <person name="Priest M."/>
            <person name="Roberts A."/>
            <person name="Saif S."/>
            <person name="Shea T."/>
            <person name="Sisk P."/>
            <person name="Sykes S."/>
            <person name="Wortman J."/>
            <person name="Nusbaum C."/>
            <person name="Birren B."/>
        </authorList>
    </citation>
    <scope>NUCLEOTIDE SEQUENCE [LARGE SCALE GENOMIC DNA]</scope>
    <source>
        <strain evidence="19">WRAIR2</strain>
    </source>
</reference>
<organism evidence="18 19">
    <name type="scientific">Anopheles dirus</name>
    <dbReference type="NCBI Taxonomy" id="7168"/>
    <lineage>
        <taxon>Eukaryota</taxon>
        <taxon>Metazoa</taxon>
        <taxon>Ecdysozoa</taxon>
        <taxon>Arthropoda</taxon>
        <taxon>Hexapoda</taxon>
        <taxon>Insecta</taxon>
        <taxon>Pterygota</taxon>
        <taxon>Neoptera</taxon>
        <taxon>Endopterygota</taxon>
        <taxon>Diptera</taxon>
        <taxon>Nematocera</taxon>
        <taxon>Culicoidea</taxon>
        <taxon>Culicidae</taxon>
        <taxon>Anophelinae</taxon>
        <taxon>Anopheles</taxon>
    </lineage>
</organism>
<dbReference type="FunFam" id="3.30.420.40:FF:000086">
    <property type="entry name" value="Glycerol kinase"/>
    <property type="match status" value="1"/>
</dbReference>
<comment type="subcellular location">
    <subcellularLocation>
        <location evidence="1">Membrane</location>
        <topology evidence="1">Multi-pass membrane protein</topology>
    </subcellularLocation>
</comment>
<dbReference type="Proteomes" id="UP000075884">
    <property type="component" value="Unassembled WGS sequence"/>
</dbReference>
<dbReference type="GO" id="GO:0046167">
    <property type="term" value="P:glycerol-3-phosphate biosynthetic process"/>
    <property type="evidence" value="ECO:0007669"/>
    <property type="project" value="TreeGrafter"/>
</dbReference>
<keyword evidence="10" id="KW-0067">ATP-binding</keyword>
<dbReference type="PROSITE" id="PS00933">
    <property type="entry name" value="FGGY_KINASES_1"/>
    <property type="match status" value="1"/>
</dbReference>
<evidence type="ECO:0000256" key="2">
    <source>
        <dbReference type="ARBA" id="ARBA00005190"/>
    </source>
</evidence>
<evidence type="ECO:0000256" key="15">
    <source>
        <dbReference type="SAM" id="MobiDB-lite"/>
    </source>
</evidence>
<dbReference type="Pfam" id="PF00370">
    <property type="entry name" value="FGGY_N"/>
    <property type="match status" value="1"/>
</dbReference>
<dbReference type="GO" id="GO:0005739">
    <property type="term" value="C:mitochondrion"/>
    <property type="evidence" value="ECO:0007669"/>
    <property type="project" value="TreeGrafter"/>
</dbReference>
<dbReference type="InterPro" id="IPR018484">
    <property type="entry name" value="FGGY_N"/>
</dbReference>
<dbReference type="Pfam" id="PF00002">
    <property type="entry name" value="7tm_2"/>
    <property type="match status" value="1"/>
</dbReference>
<dbReference type="CDD" id="cd07792">
    <property type="entry name" value="ASKHA_NBD_FGGY_GK1-3-like"/>
    <property type="match status" value="1"/>
</dbReference>
<evidence type="ECO:0000256" key="5">
    <source>
        <dbReference type="ARBA" id="ARBA00022679"/>
    </source>
</evidence>
<evidence type="ECO:0000256" key="8">
    <source>
        <dbReference type="ARBA" id="ARBA00022777"/>
    </source>
</evidence>
<evidence type="ECO:0000313" key="19">
    <source>
        <dbReference type="Proteomes" id="UP000075884"/>
    </source>
</evidence>
<feature type="transmembrane region" description="Helical" evidence="16">
    <location>
        <begin position="723"/>
        <end position="744"/>
    </location>
</feature>
<feature type="transmembrane region" description="Helical" evidence="16">
    <location>
        <begin position="998"/>
        <end position="1016"/>
    </location>
</feature>
<dbReference type="GO" id="GO:0005524">
    <property type="term" value="F:ATP binding"/>
    <property type="evidence" value="ECO:0007669"/>
    <property type="project" value="UniProtKB-KW"/>
</dbReference>
<dbReference type="PROSITE" id="PS00445">
    <property type="entry name" value="FGGY_KINASES_2"/>
    <property type="match status" value="1"/>
</dbReference>
<dbReference type="InterPro" id="IPR017981">
    <property type="entry name" value="GPCR_2-like_7TM"/>
</dbReference>
<dbReference type="GO" id="GO:0019563">
    <property type="term" value="P:glycerol catabolic process"/>
    <property type="evidence" value="ECO:0007669"/>
    <property type="project" value="UniProtKB-UniPathway"/>
</dbReference>
<dbReference type="EnsemblMetazoa" id="ADIR003022-RA">
    <property type="protein sequence ID" value="ADIR003022-PA"/>
    <property type="gene ID" value="ADIR003022"/>
</dbReference>
<dbReference type="Gene3D" id="3.30.420.40">
    <property type="match status" value="2"/>
</dbReference>
<dbReference type="NCBIfam" id="NF000756">
    <property type="entry name" value="PRK00047.1"/>
    <property type="match status" value="1"/>
</dbReference>
<feature type="transmembrane region" description="Helical" evidence="16">
    <location>
        <begin position="756"/>
        <end position="780"/>
    </location>
</feature>
<feature type="transmembrane region" description="Helical" evidence="16">
    <location>
        <begin position="691"/>
        <end position="711"/>
    </location>
</feature>
<evidence type="ECO:0000256" key="7">
    <source>
        <dbReference type="ARBA" id="ARBA00022741"/>
    </source>
</evidence>
<dbReference type="SUPFAM" id="SSF53067">
    <property type="entry name" value="Actin-like ATPase domain"/>
    <property type="match status" value="2"/>
</dbReference>
<dbReference type="GO" id="GO:0007166">
    <property type="term" value="P:cell surface receptor signaling pathway"/>
    <property type="evidence" value="ECO:0007669"/>
    <property type="project" value="InterPro"/>
</dbReference>
<evidence type="ECO:0000256" key="13">
    <source>
        <dbReference type="ARBA" id="ARBA00043149"/>
    </source>
</evidence>
<comment type="similarity">
    <text evidence="3 14">Belongs to the FGGY kinase family.</text>
</comment>
<evidence type="ECO:0000256" key="3">
    <source>
        <dbReference type="ARBA" id="ARBA00009156"/>
    </source>
</evidence>
<protein>
    <recommendedName>
        <fullName evidence="4">glycerol kinase</fullName>
        <ecNumber evidence="4">2.7.1.30</ecNumber>
    </recommendedName>
    <alternativeName>
        <fullName evidence="13">ATP:glycerol 3-phosphotransferase</fullName>
    </alternativeName>
</protein>
<dbReference type="AlphaFoldDB" id="A0A182N5V1"/>
<accession>A0A182N5V1</accession>
<dbReference type="InterPro" id="IPR005999">
    <property type="entry name" value="Glycerol_kin"/>
</dbReference>
<evidence type="ECO:0000256" key="14">
    <source>
        <dbReference type="RuleBase" id="RU003733"/>
    </source>
</evidence>
<evidence type="ECO:0000256" key="1">
    <source>
        <dbReference type="ARBA" id="ARBA00004141"/>
    </source>
</evidence>
<evidence type="ECO:0000256" key="16">
    <source>
        <dbReference type="SAM" id="Phobius"/>
    </source>
</evidence>
<dbReference type="FunFam" id="3.30.420.40:FF:000108">
    <property type="entry name" value="Glycerol kinase, glycosomal"/>
    <property type="match status" value="1"/>
</dbReference>
<dbReference type="GO" id="GO:0004370">
    <property type="term" value="F:glycerol kinase activity"/>
    <property type="evidence" value="ECO:0007669"/>
    <property type="project" value="UniProtKB-EC"/>
</dbReference>
<dbReference type="NCBIfam" id="TIGR01311">
    <property type="entry name" value="glycerol_kin"/>
    <property type="match status" value="1"/>
</dbReference>
<dbReference type="Pfam" id="PF02782">
    <property type="entry name" value="FGGY_C"/>
    <property type="match status" value="1"/>
</dbReference>
<evidence type="ECO:0000256" key="12">
    <source>
        <dbReference type="ARBA" id="ARBA00023136"/>
    </source>
</evidence>
<feature type="region of interest" description="Disordered" evidence="15">
    <location>
        <begin position="580"/>
        <end position="600"/>
    </location>
</feature>